<gene>
    <name evidence="2" type="ORF">IAA52_04770</name>
</gene>
<feature type="transmembrane region" description="Helical" evidence="1">
    <location>
        <begin position="218"/>
        <end position="237"/>
    </location>
</feature>
<dbReference type="Proteomes" id="UP000824260">
    <property type="component" value="Unassembled WGS sequence"/>
</dbReference>
<evidence type="ECO:0000313" key="2">
    <source>
        <dbReference type="EMBL" id="HIQ82394.1"/>
    </source>
</evidence>
<feature type="transmembrane region" description="Helical" evidence="1">
    <location>
        <begin position="113"/>
        <end position="132"/>
    </location>
</feature>
<reference evidence="2" key="2">
    <citation type="journal article" date="2021" name="PeerJ">
        <title>Extensive microbial diversity within the chicken gut microbiome revealed by metagenomics and culture.</title>
        <authorList>
            <person name="Gilroy R."/>
            <person name="Ravi A."/>
            <person name="Getino M."/>
            <person name="Pursley I."/>
            <person name="Horton D.L."/>
            <person name="Alikhan N.F."/>
            <person name="Baker D."/>
            <person name="Gharbi K."/>
            <person name="Hall N."/>
            <person name="Watson M."/>
            <person name="Adriaenssens E.M."/>
            <person name="Foster-Nyarko E."/>
            <person name="Jarju S."/>
            <person name="Secka A."/>
            <person name="Antonio M."/>
            <person name="Oren A."/>
            <person name="Chaudhuri R.R."/>
            <person name="La Ragione R."/>
            <person name="Hildebrand F."/>
            <person name="Pallen M.J."/>
        </authorList>
    </citation>
    <scope>NUCLEOTIDE SEQUENCE</scope>
    <source>
        <strain evidence="2">ChiSjej6B24-2974</strain>
    </source>
</reference>
<comment type="caution">
    <text evidence="2">The sequence shown here is derived from an EMBL/GenBank/DDBJ whole genome shotgun (WGS) entry which is preliminary data.</text>
</comment>
<name>A0A9D0ZN74_9FIRM</name>
<keyword evidence="1" id="KW-0812">Transmembrane</keyword>
<organism evidence="2 3">
    <name type="scientific">Candidatus Pullichristensenella stercorigallinarum</name>
    <dbReference type="NCBI Taxonomy" id="2840909"/>
    <lineage>
        <taxon>Bacteria</taxon>
        <taxon>Bacillati</taxon>
        <taxon>Bacillota</taxon>
        <taxon>Clostridia</taxon>
        <taxon>Candidatus Pullichristensenella</taxon>
    </lineage>
</organism>
<evidence type="ECO:0000256" key="1">
    <source>
        <dbReference type="SAM" id="Phobius"/>
    </source>
</evidence>
<dbReference type="AlphaFoldDB" id="A0A9D0ZN74"/>
<feature type="transmembrane region" description="Helical" evidence="1">
    <location>
        <begin position="243"/>
        <end position="264"/>
    </location>
</feature>
<feature type="transmembrane region" description="Helical" evidence="1">
    <location>
        <begin position="152"/>
        <end position="173"/>
    </location>
</feature>
<keyword evidence="1" id="KW-1133">Transmembrane helix</keyword>
<accession>A0A9D0ZN74</accession>
<dbReference type="PANTHER" id="PTHR42867:SF1">
    <property type="entry name" value="MEMBRANE PROTEIN-RELATED"/>
    <property type="match status" value="1"/>
</dbReference>
<reference evidence="2" key="1">
    <citation type="submission" date="2020-10" db="EMBL/GenBank/DDBJ databases">
        <authorList>
            <person name="Gilroy R."/>
        </authorList>
    </citation>
    <scope>NUCLEOTIDE SEQUENCE</scope>
    <source>
        <strain evidence="2">ChiSjej6B24-2974</strain>
    </source>
</reference>
<evidence type="ECO:0000313" key="3">
    <source>
        <dbReference type="Proteomes" id="UP000824260"/>
    </source>
</evidence>
<proteinExistence type="predicted"/>
<sequence length="350" mass="38671">MAKSKYTNIGGQALLEGVMMRGSVHTAMAVRNTAGDIEIEMYPTVRKERPAICKKPFIRGIFGLIDSLSIGYKCLMRSADLSGMAEEEEAEKEARRAKKSKWALKAEDLLEKFMMPIATVLAVVLAVLLFMYLPVQLYTWLSQAIPSIAENYFLRGVFEGVIRIVIFLAYVMATALMKDIRRTYQYHGAEHKTIFCYEKGLPLTVENVRKQKRFHPRCGTSFLVLMLLVGIIVSMFIRVGNPVLRTALKILTFPILISIGYELIQFAGRHDNLLTRIISAPGVAIQHITTREPDDSMIECAIESMKRVVPGAEGYPARETLARGAAVAQEAETQAAPAGKPAAVNGATGG</sequence>
<dbReference type="PANTHER" id="PTHR42867">
    <property type="entry name" value="MEMBRANE PROTEIN-RELATED"/>
    <property type="match status" value="1"/>
</dbReference>
<dbReference type="Pfam" id="PF07136">
    <property type="entry name" value="DUF1385"/>
    <property type="match status" value="1"/>
</dbReference>
<dbReference type="InterPro" id="IPR010787">
    <property type="entry name" value="DUF1385"/>
</dbReference>
<protein>
    <submittedName>
        <fullName evidence="2">DUF1385 domain-containing protein</fullName>
    </submittedName>
</protein>
<keyword evidence="1" id="KW-0472">Membrane</keyword>
<dbReference type="EMBL" id="DVFZ01000048">
    <property type="protein sequence ID" value="HIQ82394.1"/>
    <property type="molecule type" value="Genomic_DNA"/>
</dbReference>